<dbReference type="AlphaFoldDB" id="A0A951PID5"/>
<reference evidence="2" key="2">
    <citation type="journal article" date="2022" name="Microbiol. Resour. Announc.">
        <title>Metagenome Sequencing to Explore Phylogenomics of Terrestrial Cyanobacteria.</title>
        <authorList>
            <person name="Ward R.D."/>
            <person name="Stajich J.E."/>
            <person name="Johansen J.R."/>
            <person name="Huntemann M."/>
            <person name="Clum A."/>
            <person name="Foster B."/>
            <person name="Foster B."/>
            <person name="Roux S."/>
            <person name="Palaniappan K."/>
            <person name="Varghese N."/>
            <person name="Mukherjee S."/>
            <person name="Reddy T.B.K."/>
            <person name="Daum C."/>
            <person name="Copeland A."/>
            <person name="Chen I.A."/>
            <person name="Ivanova N.N."/>
            <person name="Kyrpides N.C."/>
            <person name="Shapiro N."/>
            <person name="Eloe-Fadrosh E.A."/>
            <person name="Pietrasiak N."/>
        </authorList>
    </citation>
    <scope>NUCLEOTIDE SEQUENCE</scope>
    <source>
        <strain evidence="2">CPER-KK1</strain>
    </source>
</reference>
<gene>
    <name evidence="2" type="ORF">KME25_07080</name>
</gene>
<reference evidence="2" key="1">
    <citation type="submission" date="2021-05" db="EMBL/GenBank/DDBJ databases">
        <authorList>
            <person name="Pietrasiak N."/>
            <person name="Ward R."/>
            <person name="Stajich J.E."/>
            <person name="Kurbessoian T."/>
        </authorList>
    </citation>
    <scope>NUCLEOTIDE SEQUENCE</scope>
    <source>
        <strain evidence="2">CPER-KK1</strain>
    </source>
</reference>
<evidence type="ECO:0008006" key="4">
    <source>
        <dbReference type="Google" id="ProtNLM"/>
    </source>
</evidence>
<name>A0A951PID5_9CYAN</name>
<proteinExistence type="predicted"/>
<accession>A0A951PID5</accession>
<protein>
    <recommendedName>
        <fullName evidence="4">Thylakoid lumen protein</fullName>
    </recommendedName>
</protein>
<feature type="compositionally biased region" description="Low complexity" evidence="1">
    <location>
        <begin position="91"/>
        <end position="100"/>
    </location>
</feature>
<evidence type="ECO:0000256" key="1">
    <source>
        <dbReference type="SAM" id="MobiDB-lite"/>
    </source>
</evidence>
<dbReference type="Proteomes" id="UP000753908">
    <property type="component" value="Unassembled WGS sequence"/>
</dbReference>
<feature type="compositionally biased region" description="Polar residues" evidence="1">
    <location>
        <begin position="71"/>
        <end position="90"/>
    </location>
</feature>
<comment type="caution">
    <text evidence="2">The sequence shown here is derived from an EMBL/GenBank/DDBJ whole genome shotgun (WGS) entry which is preliminary data.</text>
</comment>
<sequence length="130" mass="14514">MNSNNLLELLQTGFRVSLGATTSLVETLQDPQKREENLTQLRSELTQRVTEWAEKGQITEQEARSFIESILRQQSNSNPYPTAGTSSDSVTTPPTMTTPPNVQLEIEELTAQIAAIRTELEKLRNPEANT</sequence>
<organism evidence="2 3">
    <name type="scientific">Symplocastrum torsivum CPER-KK1</name>
    <dbReference type="NCBI Taxonomy" id="450513"/>
    <lineage>
        <taxon>Bacteria</taxon>
        <taxon>Bacillati</taxon>
        <taxon>Cyanobacteriota</taxon>
        <taxon>Cyanophyceae</taxon>
        <taxon>Oscillatoriophycideae</taxon>
        <taxon>Oscillatoriales</taxon>
        <taxon>Microcoleaceae</taxon>
        <taxon>Symplocastrum</taxon>
    </lineage>
</organism>
<dbReference type="EMBL" id="JAHHIF010000007">
    <property type="protein sequence ID" value="MBW4544188.1"/>
    <property type="molecule type" value="Genomic_DNA"/>
</dbReference>
<feature type="region of interest" description="Disordered" evidence="1">
    <location>
        <begin position="70"/>
        <end position="104"/>
    </location>
</feature>
<evidence type="ECO:0000313" key="3">
    <source>
        <dbReference type="Proteomes" id="UP000753908"/>
    </source>
</evidence>
<evidence type="ECO:0000313" key="2">
    <source>
        <dbReference type="EMBL" id="MBW4544188.1"/>
    </source>
</evidence>